<sequence length="70" mass="7922">EDRQYAVDATIVRVMKARKTLSHAALLGDVFAQLKRPASTADVKARVESLIEREYLERDPRDAGVYNYLA</sequence>
<feature type="domain" description="Cullin neddylation" evidence="1">
    <location>
        <begin position="1"/>
        <end position="64"/>
    </location>
</feature>
<dbReference type="InParanoid" id="F0XYJ6"/>
<proteinExistence type="predicted"/>
<dbReference type="InterPro" id="IPR019559">
    <property type="entry name" value="Cullin_neddylation_domain"/>
</dbReference>
<evidence type="ECO:0000313" key="3">
    <source>
        <dbReference type="Proteomes" id="UP000002729"/>
    </source>
</evidence>
<dbReference type="RefSeq" id="XP_009032894.1">
    <property type="nucleotide sequence ID" value="XM_009034646.1"/>
</dbReference>
<dbReference type="InterPro" id="IPR016157">
    <property type="entry name" value="Cullin_CS"/>
</dbReference>
<evidence type="ECO:0000313" key="2">
    <source>
        <dbReference type="EMBL" id="EGB12129.1"/>
    </source>
</evidence>
<dbReference type="PROSITE" id="PS01256">
    <property type="entry name" value="CULLIN_1"/>
    <property type="match status" value="1"/>
</dbReference>
<dbReference type="PANTHER" id="PTHR11932">
    <property type="entry name" value="CULLIN"/>
    <property type="match status" value="1"/>
</dbReference>
<dbReference type="Proteomes" id="UP000002729">
    <property type="component" value="Unassembled WGS sequence"/>
</dbReference>
<dbReference type="SMART" id="SM00884">
    <property type="entry name" value="Cullin_Nedd8"/>
    <property type="match status" value="1"/>
</dbReference>
<dbReference type="SUPFAM" id="SSF46785">
    <property type="entry name" value="Winged helix' DNA-binding domain"/>
    <property type="match status" value="1"/>
</dbReference>
<dbReference type="InterPro" id="IPR036388">
    <property type="entry name" value="WH-like_DNA-bd_sf"/>
</dbReference>
<reference evidence="2 3" key="1">
    <citation type="journal article" date="2011" name="Proc. Natl. Acad. Sci. U.S.A.">
        <title>Niche of harmful alga Aureococcus anophagefferens revealed through ecogenomics.</title>
        <authorList>
            <person name="Gobler C.J."/>
            <person name="Berry D.L."/>
            <person name="Dyhrman S.T."/>
            <person name="Wilhelm S.W."/>
            <person name="Salamov A."/>
            <person name="Lobanov A.V."/>
            <person name="Zhang Y."/>
            <person name="Collier J.L."/>
            <person name="Wurch L.L."/>
            <person name="Kustka A.B."/>
            <person name="Dill B.D."/>
            <person name="Shah M."/>
            <person name="VerBerkmoes N.C."/>
            <person name="Kuo A."/>
            <person name="Terry A."/>
            <person name="Pangilinan J."/>
            <person name="Lindquist E.A."/>
            <person name="Lucas S."/>
            <person name="Paulsen I.T."/>
            <person name="Hattenrath-Lehmann T.K."/>
            <person name="Talmage S.C."/>
            <person name="Walker E.A."/>
            <person name="Koch F."/>
            <person name="Burson A.M."/>
            <person name="Marcoval M.A."/>
            <person name="Tang Y.Z."/>
            <person name="Lecleir G.R."/>
            <person name="Coyne K.J."/>
            <person name="Berg G.M."/>
            <person name="Bertrand E.M."/>
            <person name="Saito M.A."/>
            <person name="Gladyshev V.N."/>
            <person name="Grigoriev I.V."/>
        </authorList>
    </citation>
    <scope>NUCLEOTIDE SEQUENCE [LARGE SCALE GENOMIC DNA]</scope>
    <source>
        <strain evidence="3">CCMP 1984</strain>
    </source>
</reference>
<dbReference type="EMBL" id="GL833121">
    <property type="protein sequence ID" value="EGB12129.1"/>
    <property type="molecule type" value="Genomic_DNA"/>
</dbReference>
<feature type="non-terminal residue" evidence="2">
    <location>
        <position position="70"/>
    </location>
</feature>
<dbReference type="GeneID" id="20229279"/>
<dbReference type="GO" id="GO:0031625">
    <property type="term" value="F:ubiquitin protein ligase binding"/>
    <property type="evidence" value="ECO:0007669"/>
    <property type="project" value="InterPro"/>
</dbReference>
<dbReference type="GO" id="GO:0031461">
    <property type="term" value="C:cullin-RING ubiquitin ligase complex"/>
    <property type="evidence" value="ECO:0007669"/>
    <property type="project" value="InterPro"/>
</dbReference>
<organism evidence="3">
    <name type="scientific">Aureococcus anophagefferens</name>
    <name type="common">Harmful bloom alga</name>
    <dbReference type="NCBI Taxonomy" id="44056"/>
    <lineage>
        <taxon>Eukaryota</taxon>
        <taxon>Sar</taxon>
        <taxon>Stramenopiles</taxon>
        <taxon>Ochrophyta</taxon>
        <taxon>Pelagophyceae</taxon>
        <taxon>Pelagomonadales</taxon>
        <taxon>Pelagomonadaceae</taxon>
        <taxon>Aureococcus</taxon>
    </lineage>
</organism>
<feature type="non-terminal residue" evidence="2">
    <location>
        <position position="1"/>
    </location>
</feature>
<dbReference type="OrthoDB" id="27073at2759"/>
<dbReference type="Gene3D" id="1.10.10.10">
    <property type="entry name" value="Winged helix-like DNA-binding domain superfamily/Winged helix DNA-binding domain"/>
    <property type="match status" value="1"/>
</dbReference>
<name>F0XYJ6_AURAN</name>
<dbReference type="FunFam" id="1.10.10.10:FF:000050">
    <property type="entry name" value="Cullin 4B"/>
    <property type="match status" value="1"/>
</dbReference>
<protein>
    <recommendedName>
        <fullName evidence="1">Cullin neddylation domain-containing protein</fullName>
    </recommendedName>
</protein>
<dbReference type="KEGG" id="aaf:AURANDRAFT_8684"/>
<dbReference type="GO" id="GO:0006511">
    <property type="term" value="P:ubiquitin-dependent protein catabolic process"/>
    <property type="evidence" value="ECO:0007669"/>
    <property type="project" value="InterPro"/>
</dbReference>
<dbReference type="eggNOG" id="KOG2167">
    <property type="taxonomic scope" value="Eukaryota"/>
</dbReference>
<gene>
    <name evidence="2" type="ORF">AURANDRAFT_8684</name>
</gene>
<dbReference type="AlphaFoldDB" id="F0XYJ6"/>
<dbReference type="InterPro" id="IPR045093">
    <property type="entry name" value="Cullin"/>
</dbReference>
<evidence type="ECO:0000259" key="1">
    <source>
        <dbReference type="SMART" id="SM00884"/>
    </source>
</evidence>
<dbReference type="InterPro" id="IPR036390">
    <property type="entry name" value="WH_DNA-bd_sf"/>
</dbReference>
<keyword evidence="3" id="KW-1185">Reference proteome</keyword>
<dbReference type="Pfam" id="PF10557">
    <property type="entry name" value="Cullin_Nedd8"/>
    <property type="match status" value="1"/>
</dbReference>
<accession>F0XYJ6</accession>
<dbReference type="OMA" id="IKICIED"/>